<accession>A0A5B7GLJ3</accession>
<dbReference type="OrthoDB" id="10250638at2759"/>
<comment type="caution">
    <text evidence="1">The sequence shown here is derived from an EMBL/GenBank/DDBJ whole genome shotgun (WGS) entry which is preliminary data.</text>
</comment>
<keyword evidence="2" id="KW-1185">Reference proteome</keyword>
<organism evidence="1 2">
    <name type="scientific">Portunus trituberculatus</name>
    <name type="common">Swimming crab</name>
    <name type="synonym">Neptunus trituberculatus</name>
    <dbReference type="NCBI Taxonomy" id="210409"/>
    <lineage>
        <taxon>Eukaryota</taxon>
        <taxon>Metazoa</taxon>
        <taxon>Ecdysozoa</taxon>
        <taxon>Arthropoda</taxon>
        <taxon>Crustacea</taxon>
        <taxon>Multicrustacea</taxon>
        <taxon>Malacostraca</taxon>
        <taxon>Eumalacostraca</taxon>
        <taxon>Eucarida</taxon>
        <taxon>Decapoda</taxon>
        <taxon>Pleocyemata</taxon>
        <taxon>Brachyura</taxon>
        <taxon>Eubrachyura</taxon>
        <taxon>Portunoidea</taxon>
        <taxon>Portunidae</taxon>
        <taxon>Portuninae</taxon>
        <taxon>Portunus</taxon>
    </lineage>
</organism>
<dbReference type="GO" id="GO:0035721">
    <property type="term" value="P:intraciliary retrograde transport"/>
    <property type="evidence" value="ECO:0007669"/>
    <property type="project" value="InterPro"/>
</dbReference>
<sequence>MVPILTSTVIECQRAGLKNSSFSFAAMLMRPETRGQIDERYKKKIEAIVRKPQKSEEEEKRSPCPFCSTAIEETSLECAQCQSSLPYCIATALQCVGNLCLPVRILWCNTKYNWRDFVIEML</sequence>
<dbReference type="PANTHER" id="PTHR14920">
    <property type="entry name" value="OSMOTIC AVOIDANCE ABNORMAL PROTEIN 1/WD REPEAT MEMBRANE PROTEIN"/>
    <property type="match status" value="1"/>
</dbReference>
<dbReference type="PANTHER" id="PTHR14920:SF0">
    <property type="entry name" value="WD REPEAT DOMAIN 19"/>
    <property type="match status" value="1"/>
</dbReference>
<dbReference type="InterPro" id="IPR040379">
    <property type="entry name" value="WDR19/dyf-2"/>
</dbReference>
<dbReference type="EMBL" id="VSRR010018164">
    <property type="protein sequence ID" value="MPC61041.1"/>
    <property type="molecule type" value="Genomic_DNA"/>
</dbReference>
<name>A0A5B7GLJ3_PORTR</name>
<evidence type="ECO:0000313" key="1">
    <source>
        <dbReference type="EMBL" id="MPC61041.1"/>
    </source>
</evidence>
<protein>
    <submittedName>
        <fullName evidence="1">WD repeat-containing protein 19</fullName>
    </submittedName>
</protein>
<dbReference type="Proteomes" id="UP000324222">
    <property type="component" value="Unassembled WGS sequence"/>
</dbReference>
<dbReference type="GO" id="GO:0005929">
    <property type="term" value="C:cilium"/>
    <property type="evidence" value="ECO:0007669"/>
    <property type="project" value="TreeGrafter"/>
</dbReference>
<dbReference type="AlphaFoldDB" id="A0A5B7GLJ3"/>
<gene>
    <name evidence="1" type="primary">Wdr19_1</name>
    <name evidence="1" type="ORF">E2C01_055104</name>
</gene>
<dbReference type="GO" id="GO:0060271">
    <property type="term" value="P:cilium assembly"/>
    <property type="evidence" value="ECO:0007669"/>
    <property type="project" value="TreeGrafter"/>
</dbReference>
<reference evidence="1 2" key="1">
    <citation type="submission" date="2019-05" db="EMBL/GenBank/DDBJ databases">
        <title>Another draft genome of Portunus trituberculatus and its Hox gene families provides insights of decapod evolution.</title>
        <authorList>
            <person name="Jeong J.-H."/>
            <person name="Song I."/>
            <person name="Kim S."/>
            <person name="Choi T."/>
            <person name="Kim D."/>
            <person name="Ryu S."/>
            <person name="Kim W."/>
        </authorList>
    </citation>
    <scope>NUCLEOTIDE SEQUENCE [LARGE SCALE GENOMIC DNA]</scope>
    <source>
        <tissue evidence="1">Muscle</tissue>
    </source>
</reference>
<proteinExistence type="predicted"/>
<dbReference type="GO" id="GO:0030991">
    <property type="term" value="C:intraciliary transport particle A"/>
    <property type="evidence" value="ECO:0007669"/>
    <property type="project" value="TreeGrafter"/>
</dbReference>
<evidence type="ECO:0000313" key="2">
    <source>
        <dbReference type="Proteomes" id="UP000324222"/>
    </source>
</evidence>